<keyword evidence="4 12" id="KW-0548">Nucleotidyltransferase</keyword>
<evidence type="ECO:0000256" key="3">
    <source>
        <dbReference type="ARBA" id="ARBA00022679"/>
    </source>
</evidence>
<dbReference type="PANTHER" id="PTHR30313">
    <property type="entry name" value="DNA PRIMASE"/>
    <property type="match status" value="1"/>
</dbReference>
<keyword evidence="1 12" id="KW-0240">DNA-directed RNA polymerase</keyword>
<name>A0A2S8EZZ6_9BACT</name>
<keyword evidence="5 12" id="KW-0235">DNA replication</keyword>
<protein>
    <recommendedName>
        <fullName evidence="12 13">DNA primase</fullName>
        <ecNumber evidence="12">2.7.7.101</ecNumber>
    </recommendedName>
</protein>
<reference evidence="17 18" key="1">
    <citation type="submission" date="2018-02" db="EMBL/GenBank/DDBJ databases">
        <title>Comparative genomes isolates from brazilian mangrove.</title>
        <authorList>
            <person name="Araujo J.E."/>
            <person name="Taketani R.G."/>
            <person name="Silva M.C.P."/>
            <person name="Loureco M.V."/>
            <person name="Andreote F.D."/>
        </authorList>
    </citation>
    <scope>NUCLEOTIDE SEQUENCE [LARGE SCALE GENOMIC DNA]</scope>
    <source>
        <strain evidence="17 18">HEX-2 MGV</strain>
    </source>
</reference>
<dbReference type="InterPro" id="IPR013264">
    <property type="entry name" value="DNAG_N"/>
</dbReference>
<dbReference type="Gene3D" id="1.10.860.10">
    <property type="entry name" value="DNAb Helicase, Chain A"/>
    <property type="match status" value="1"/>
</dbReference>
<dbReference type="InterPro" id="IPR016136">
    <property type="entry name" value="DNA_helicase_N/primase_C"/>
</dbReference>
<dbReference type="SUPFAM" id="SSF56731">
    <property type="entry name" value="DNA primase core"/>
    <property type="match status" value="1"/>
</dbReference>
<dbReference type="Pfam" id="PF01807">
    <property type="entry name" value="Zn_ribbon_DnaG"/>
    <property type="match status" value="1"/>
</dbReference>
<dbReference type="Pfam" id="PF13155">
    <property type="entry name" value="Toprim_2"/>
    <property type="match status" value="1"/>
</dbReference>
<comment type="similarity">
    <text evidence="12 13">Belongs to the DnaG primase family.</text>
</comment>
<dbReference type="GO" id="GO:0008270">
    <property type="term" value="F:zinc ion binding"/>
    <property type="evidence" value="ECO:0007669"/>
    <property type="project" value="UniProtKB-UniRule"/>
</dbReference>
<dbReference type="PANTHER" id="PTHR30313:SF2">
    <property type="entry name" value="DNA PRIMASE"/>
    <property type="match status" value="1"/>
</dbReference>
<dbReference type="GO" id="GO:0000428">
    <property type="term" value="C:DNA-directed RNA polymerase complex"/>
    <property type="evidence" value="ECO:0007669"/>
    <property type="project" value="UniProtKB-KW"/>
</dbReference>
<evidence type="ECO:0000256" key="15">
    <source>
        <dbReference type="SAM" id="MobiDB-lite"/>
    </source>
</evidence>
<keyword evidence="2 12" id="KW-0639">Primosome</keyword>
<comment type="domain">
    <text evidence="12">Contains an N-terminal zinc-binding domain, a central core domain that contains the primase activity, and a C-terminal DnaB-binding domain.</text>
</comment>
<dbReference type="InterPro" id="IPR006295">
    <property type="entry name" value="DNA_primase_DnaG"/>
</dbReference>
<evidence type="ECO:0000256" key="14">
    <source>
        <dbReference type="PIRSR" id="PIRSR002811-1"/>
    </source>
</evidence>
<evidence type="ECO:0000313" key="18">
    <source>
        <dbReference type="Proteomes" id="UP000240009"/>
    </source>
</evidence>
<dbReference type="EMBL" id="PUIA01000081">
    <property type="protein sequence ID" value="PQO25462.1"/>
    <property type="molecule type" value="Genomic_DNA"/>
</dbReference>
<evidence type="ECO:0000256" key="7">
    <source>
        <dbReference type="ARBA" id="ARBA00022771"/>
    </source>
</evidence>
<evidence type="ECO:0000256" key="2">
    <source>
        <dbReference type="ARBA" id="ARBA00022515"/>
    </source>
</evidence>
<dbReference type="InterPro" id="IPR006171">
    <property type="entry name" value="TOPRIM_dom"/>
</dbReference>
<dbReference type="SUPFAM" id="SSF57783">
    <property type="entry name" value="Zinc beta-ribbon"/>
    <property type="match status" value="1"/>
</dbReference>
<feature type="domain" description="Toprim" evidence="16">
    <location>
        <begin position="312"/>
        <end position="393"/>
    </location>
</feature>
<dbReference type="GO" id="GO:0005737">
    <property type="term" value="C:cytoplasm"/>
    <property type="evidence" value="ECO:0007669"/>
    <property type="project" value="TreeGrafter"/>
</dbReference>
<evidence type="ECO:0000256" key="1">
    <source>
        <dbReference type="ARBA" id="ARBA00022478"/>
    </source>
</evidence>
<keyword evidence="3 12" id="KW-0808">Transferase</keyword>
<evidence type="ECO:0000256" key="12">
    <source>
        <dbReference type="HAMAP-Rule" id="MF_00974"/>
    </source>
</evidence>
<dbReference type="PROSITE" id="PS50880">
    <property type="entry name" value="TOPRIM"/>
    <property type="match status" value="1"/>
</dbReference>
<dbReference type="Pfam" id="PF08275">
    <property type="entry name" value="DNAG_N"/>
    <property type="match status" value="1"/>
</dbReference>
<dbReference type="Gene3D" id="3.40.1360.10">
    <property type="match status" value="1"/>
</dbReference>
<feature type="zinc finger region" description="CHC2-type" evidence="12 14">
    <location>
        <begin position="89"/>
        <end position="113"/>
    </location>
</feature>
<dbReference type="NCBIfam" id="TIGR01391">
    <property type="entry name" value="dnaG"/>
    <property type="match status" value="1"/>
</dbReference>
<dbReference type="PIRSF" id="PIRSF002811">
    <property type="entry name" value="DnaG"/>
    <property type="match status" value="1"/>
</dbReference>
<proteinExistence type="inferred from homology"/>
<comment type="caution">
    <text evidence="17">The sequence shown here is derived from an EMBL/GenBank/DDBJ whole genome shotgun (WGS) entry which is preliminary data.</text>
</comment>
<keyword evidence="7 12" id="KW-0863">Zinc-finger</keyword>
<dbReference type="CDD" id="cd03364">
    <property type="entry name" value="TOPRIM_DnaG_primases"/>
    <property type="match status" value="1"/>
</dbReference>
<dbReference type="GO" id="GO:0006269">
    <property type="term" value="P:DNA replication, synthesis of primer"/>
    <property type="evidence" value="ECO:0007669"/>
    <property type="project" value="UniProtKB-UniRule"/>
</dbReference>
<dbReference type="InterPro" id="IPR034151">
    <property type="entry name" value="TOPRIM_DnaG_bac"/>
</dbReference>
<evidence type="ECO:0000256" key="6">
    <source>
        <dbReference type="ARBA" id="ARBA00022723"/>
    </source>
</evidence>
<dbReference type="InterPro" id="IPR002694">
    <property type="entry name" value="Znf_CHC2"/>
</dbReference>
<evidence type="ECO:0000259" key="16">
    <source>
        <dbReference type="PROSITE" id="PS50880"/>
    </source>
</evidence>
<comment type="catalytic activity">
    <reaction evidence="12">
        <text>ssDNA + n NTP = ssDNA/pppN(pN)n-1 hybrid + (n-1) diphosphate.</text>
        <dbReference type="EC" id="2.7.7.101"/>
    </reaction>
</comment>
<dbReference type="InterPro" id="IPR050219">
    <property type="entry name" value="DnaG_primase"/>
</dbReference>
<dbReference type="InterPro" id="IPR036977">
    <property type="entry name" value="DNA_primase_Znf_CHC2"/>
</dbReference>
<dbReference type="InterPro" id="IPR030846">
    <property type="entry name" value="DnaG_bac"/>
</dbReference>
<dbReference type="AlphaFoldDB" id="A0A2S8EZZ6"/>
<gene>
    <name evidence="12" type="primary">dnaG</name>
    <name evidence="17" type="ORF">C5Y96_24280</name>
</gene>
<dbReference type="FunFam" id="3.90.580.10:FF:000001">
    <property type="entry name" value="DNA primase"/>
    <property type="match status" value="1"/>
</dbReference>
<dbReference type="GO" id="GO:0003899">
    <property type="term" value="F:DNA-directed RNA polymerase activity"/>
    <property type="evidence" value="ECO:0007669"/>
    <property type="project" value="UniProtKB-UniRule"/>
</dbReference>
<feature type="region of interest" description="Disordered" evidence="15">
    <location>
        <begin position="1"/>
        <end position="24"/>
    </location>
</feature>
<organism evidence="17 18">
    <name type="scientific">Blastopirellula marina</name>
    <dbReference type="NCBI Taxonomy" id="124"/>
    <lineage>
        <taxon>Bacteria</taxon>
        <taxon>Pseudomonadati</taxon>
        <taxon>Planctomycetota</taxon>
        <taxon>Planctomycetia</taxon>
        <taxon>Pirellulales</taxon>
        <taxon>Pirellulaceae</taxon>
        <taxon>Blastopirellula</taxon>
    </lineage>
</organism>
<keyword evidence="11 12" id="KW-0804">Transcription</keyword>
<keyword evidence="8 12" id="KW-0862">Zinc</keyword>
<evidence type="ECO:0000256" key="5">
    <source>
        <dbReference type="ARBA" id="ARBA00022705"/>
    </source>
</evidence>
<comment type="function">
    <text evidence="12 13">RNA polymerase that catalyzes the synthesis of short RNA molecules used as primers for DNA polymerase during DNA replication.</text>
</comment>
<evidence type="ECO:0000313" key="17">
    <source>
        <dbReference type="EMBL" id="PQO25462.1"/>
    </source>
</evidence>
<dbReference type="HAMAP" id="MF_00974">
    <property type="entry name" value="DNA_primase_DnaG"/>
    <property type="match status" value="1"/>
</dbReference>
<keyword evidence="6 12" id="KW-0479">Metal-binding</keyword>
<comment type="cofactor">
    <cofactor evidence="12 13 14">
        <name>Zn(2+)</name>
        <dbReference type="ChEBI" id="CHEBI:29105"/>
    </cofactor>
    <text evidence="12 13 14">Binds 1 zinc ion per monomer.</text>
</comment>
<evidence type="ECO:0000256" key="13">
    <source>
        <dbReference type="PIRNR" id="PIRNR002811"/>
    </source>
</evidence>
<dbReference type="EC" id="2.7.7.101" evidence="12"/>
<dbReference type="GO" id="GO:0003677">
    <property type="term" value="F:DNA binding"/>
    <property type="evidence" value="ECO:0007669"/>
    <property type="project" value="UniProtKB-KW"/>
</dbReference>
<evidence type="ECO:0000256" key="9">
    <source>
        <dbReference type="ARBA" id="ARBA00022842"/>
    </source>
</evidence>
<dbReference type="Gene3D" id="3.90.580.10">
    <property type="entry name" value="Zinc finger, CHC2-type domain"/>
    <property type="match status" value="1"/>
</dbReference>
<dbReference type="InterPro" id="IPR037068">
    <property type="entry name" value="DNA_primase_core_N_sf"/>
</dbReference>
<evidence type="ECO:0000256" key="10">
    <source>
        <dbReference type="ARBA" id="ARBA00023125"/>
    </source>
</evidence>
<dbReference type="Gene3D" id="3.90.980.10">
    <property type="entry name" value="DNA primase, catalytic core, N-terminal domain"/>
    <property type="match status" value="1"/>
</dbReference>
<accession>A0A2S8EZZ6</accession>
<dbReference type="SMART" id="SM00493">
    <property type="entry name" value="TOPRIM"/>
    <property type="match status" value="1"/>
</dbReference>
<keyword evidence="10 12" id="KW-0238">DNA-binding</keyword>
<evidence type="ECO:0000256" key="4">
    <source>
        <dbReference type="ARBA" id="ARBA00022695"/>
    </source>
</evidence>
<keyword evidence="9" id="KW-0460">Magnesium</keyword>
<sequence length="667" mass="75036">MSISGCEEQDSPSPKPSPLCGEGTRDETKVATTFLGHRVPAKPWKEVQRLAFPPDNDVKEQVRAASDIVDVLGGYLNLRRQGRGYVALCPWHDDSRPSFQVNPQRQSWRCWVCGIGGDVFSFVMRRESIEFREALELLAERANITLPTQGPVAPAGSPDDKKYQYNALAWAERMFHQLLLSDPIADEARRYLHDRGLTKEAIQRFHLGFSPNDWQWLCNKSNQSEYTQAVLEKVGLIGQSQGGRMYDRFKGRVIFPIRDVQSRPIAFGGRILPAYADDKSAKYVNSPETRLFSKSDNVYALDLARDQITNSKKVIVVEGYTDVIALHEAGVKNAVAVLGTALGPRHIQLLRRYADTVYLVLDGDDAGQKRTSEVLELFIAQQVDLRVCTLPEKLDPCDFVQQQGAEAFRAHLAKSPDALEHKIRIATDGIDLANDLHGANDALEDVLNTLAKAPNLAAETSSEVRLREHQFLARIARQFQVAESELRTRLSSLRKAASSKQRPVSFDETPVVKQKTYRISDLDNWDRTLLELMLALPETVEWCLEEIGPDELISEGAKPIYQVIKSRSDAHEDCGFPGILDSIENESLRFLLIELDESAASRGFGDPDEELKRIVAAYRSRHEDRFEGQQVASMQQKQVSPEEELDLLKQIVEQKRNRQGISFPTDG</sequence>
<evidence type="ECO:0000256" key="11">
    <source>
        <dbReference type="ARBA" id="ARBA00023163"/>
    </source>
</evidence>
<dbReference type="SMART" id="SM00400">
    <property type="entry name" value="ZnF_CHCC"/>
    <property type="match status" value="1"/>
</dbReference>
<comment type="subunit">
    <text evidence="12">Monomer. Interacts with DnaB.</text>
</comment>
<evidence type="ECO:0000256" key="8">
    <source>
        <dbReference type="ARBA" id="ARBA00022833"/>
    </source>
</evidence>
<dbReference type="Proteomes" id="UP000240009">
    <property type="component" value="Unassembled WGS sequence"/>
</dbReference>
<dbReference type="GO" id="GO:1990077">
    <property type="term" value="C:primosome complex"/>
    <property type="evidence" value="ECO:0007669"/>
    <property type="project" value="UniProtKB-KW"/>
</dbReference>